<feature type="binding site" evidence="9">
    <location>
        <begin position="363"/>
        <end position="370"/>
    </location>
    <ligand>
        <name>ATP</name>
        <dbReference type="ChEBI" id="CHEBI:30616"/>
    </ligand>
</feature>
<organism evidence="11 12">
    <name type="scientific">Aquibacillus rhizosphaerae</name>
    <dbReference type="NCBI Taxonomy" id="3051431"/>
    <lineage>
        <taxon>Bacteria</taxon>
        <taxon>Bacillati</taxon>
        <taxon>Bacillota</taxon>
        <taxon>Bacilli</taxon>
        <taxon>Bacillales</taxon>
        <taxon>Bacillaceae</taxon>
        <taxon>Aquibacillus</taxon>
    </lineage>
</organism>
<sequence length="1085" mass="127082">MRDKIINMERIFSYISNNPEKGVEQARSGIRNIEKLLFETYTSPKYVTRKKQVGIEERRSLANKELYDLIEKEKRLPSVDEFTQSYLSKNAHFMDLPHEEFLANLAYRSLVTDIYFYFVLLKADLFTTVEVKYIYDLYAQTDILLSLDHNVLGVQLYAGMDIELKNRRLQYLHNNLNSSYPIYLLALEENKSQRKKFRTKSNDEILLYGEKDAEMLYTIMEKDLKSSQNKAVIEKMEKEALNADVDLFDYKRSPKKQADDNNSCQGIFNKVKHSLLIMGKGNVTSLTKEFKQKAECCGINLHLLDVPNKQLPDNLQKLPRVIDGKIDGASLEKLKRLGRNANCNIFQYEVEHFSPKNDLIVSAGAGSGKTHTLISRTLFLLNKGYVQSLKEIAMITFTKEAADNMRKALANRFIQLFKETNDEKYRHYLEELQGMQIDTIPAFAKHILQNFAHHMGLGSKIDISYLTMEKREIIENELDVLVKKLDSNLDSFQNMRQYDLMGLIESVWEKIEQKGIEPREIKISNQEEDKLYQIIIQTLQKTEEEIYKVKLETNKITLSDLTRLLKKLIEKKAPLNQLNSYYKYLFIDEFQDTDNAQIDFISEIALQSQIPLLVVGDIKQSIYRFRGATATAFDLLKTKLEEGKRTVEWTSLAHNYRTGSSLLYQMEEKFNVWRTYDWLPKNEESMLAKVKRQSPFKQYYQVYKKEIEGEEIHQRFKEMPNYSTRKSEEPNVMAILVRRNADAKEIGELLQGINETKNDEDFIYDVQLEGTLYESKAAKDLLILLESWLKPKNKVTLFALSETPYCKNEEQINLIDKVTYKLNVAKLPIHLPVAWHQAIEKMKYNPILPVVNEFLMQVPYLSNLAIMKNVSVDHFSLKKYQLNLYKILMQMYASVGDDYVDLLTLYNWIKIQVATNRDEDEVNLTTADVSKKMIKVMTVHKSKGLEFNTVLIPYTSNNFLGKEVNLPSSTDQPFDYSQFDYYIKKEIYRPFKNIIVHFNNNRPYIDWLFVRYNREYQFNHFTKNYEKVDAKEKNETLREETRILYVAMTRAEERLFIYGTKGNNRNSGDQPSCWADLLKIEVKGK</sequence>
<evidence type="ECO:0000256" key="2">
    <source>
        <dbReference type="ARBA" id="ARBA00022801"/>
    </source>
</evidence>
<keyword evidence="4 9" id="KW-0067">ATP-binding</keyword>
<comment type="caution">
    <text evidence="11">The sequence shown here is derived from an EMBL/GenBank/DDBJ whole genome shotgun (WGS) entry which is preliminary data.</text>
</comment>
<evidence type="ECO:0000256" key="9">
    <source>
        <dbReference type="PROSITE-ProRule" id="PRU00560"/>
    </source>
</evidence>
<evidence type="ECO:0000256" key="5">
    <source>
        <dbReference type="ARBA" id="ARBA00023235"/>
    </source>
</evidence>
<keyword evidence="5" id="KW-0413">Isomerase</keyword>
<dbReference type="Gene3D" id="1.10.486.10">
    <property type="entry name" value="PCRA, domain 4"/>
    <property type="match status" value="1"/>
</dbReference>
<name>A0ABT7LB40_9BACI</name>
<dbReference type="RefSeq" id="WP_285933737.1">
    <property type="nucleotide sequence ID" value="NZ_JASTZU010000058.1"/>
</dbReference>
<protein>
    <recommendedName>
        <fullName evidence="7">DNA 3'-5' helicase</fullName>
        <ecNumber evidence="7">5.6.2.4</ecNumber>
    </recommendedName>
</protein>
<keyword evidence="2 9" id="KW-0378">Hydrolase</keyword>
<comment type="catalytic activity">
    <reaction evidence="6">
        <text>Couples ATP hydrolysis with the unwinding of duplex DNA by translocating in the 3'-5' direction.</text>
        <dbReference type="EC" id="5.6.2.4"/>
    </reaction>
</comment>
<dbReference type="PANTHER" id="PTHR11070:SF67">
    <property type="entry name" value="DNA 3'-5' HELICASE"/>
    <property type="match status" value="1"/>
</dbReference>
<dbReference type="EMBL" id="JASTZU010000058">
    <property type="protein sequence ID" value="MDL4842467.1"/>
    <property type="molecule type" value="Genomic_DNA"/>
</dbReference>
<comment type="catalytic activity">
    <reaction evidence="8">
        <text>ATP + H2O = ADP + phosphate + H(+)</text>
        <dbReference type="Rhea" id="RHEA:13065"/>
        <dbReference type="ChEBI" id="CHEBI:15377"/>
        <dbReference type="ChEBI" id="CHEBI:15378"/>
        <dbReference type="ChEBI" id="CHEBI:30616"/>
        <dbReference type="ChEBI" id="CHEBI:43474"/>
        <dbReference type="ChEBI" id="CHEBI:456216"/>
        <dbReference type="EC" id="5.6.2.4"/>
    </reaction>
</comment>
<proteinExistence type="predicted"/>
<dbReference type="PANTHER" id="PTHR11070">
    <property type="entry name" value="UVRD / RECB / PCRA DNA HELICASE FAMILY MEMBER"/>
    <property type="match status" value="1"/>
</dbReference>
<accession>A0ABT7LB40</accession>
<evidence type="ECO:0000313" key="11">
    <source>
        <dbReference type="EMBL" id="MDL4842467.1"/>
    </source>
</evidence>
<evidence type="ECO:0000313" key="12">
    <source>
        <dbReference type="Proteomes" id="UP001235343"/>
    </source>
</evidence>
<keyword evidence="12" id="KW-1185">Reference proteome</keyword>
<dbReference type="PROSITE" id="PS51198">
    <property type="entry name" value="UVRD_HELICASE_ATP_BIND"/>
    <property type="match status" value="1"/>
</dbReference>
<dbReference type="Pfam" id="PF13361">
    <property type="entry name" value="UvrD_C"/>
    <property type="match status" value="1"/>
</dbReference>
<evidence type="ECO:0000256" key="6">
    <source>
        <dbReference type="ARBA" id="ARBA00034617"/>
    </source>
</evidence>
<dbReference type="Pfam" id="PF00580">
    <property type="entry name" value="UvrD-helicase"/>
    <property type="match status" value="1"/>
</dbReference>
<keyword evidence="1 9" id="KW-0547">Nucleotide-binding</keyword>
<dbReference type="Gene3D" id="3.40.50.300">
    <property type="entry name" value="P-loop containing nucleotide triphosphate hydrolases"/>
    <property type="match status" value="4"/>
</dbReference>
<keyword evidence="3 9" id="KW-0347">Helicase</keyword>
<dbReference type="EC" id="5.6.2.4" evidence="7"/>
<feature type="domain" description="UvrD-like helicase ATP-binding" evidence="10">
    <location>
        <begin position="342"/>
        <end position="659"/>
    </location>
</feature>
<evidence type="ECO:0000256" key="8">
    <source>
        <dbReference type="ARBA" id="ARBA00048988"/>
    </source>
</evidence>
<dbReference type="InterPro" id="IPR014016">
    <property type="entry name" value="UvrD-like_ATP-bd"/>
</dbReference>
<evidence type="ECO:0000259" key="10">
    <source>
        <dbReference type="PROSITE" id="PS51198"/>
    </source>
</evidence>
<evidence type="ECO:0000256" key="1">
    <source>
        <dbReference type="ARBA" id="ARBA00022741"/>
    </source>
</evidence>
<dbReference type="InterPro" id="IPR014017">
    <property type="entry name" value="DNA_helicase_UvrD-like_C"/>
</dbReference>
<reference evidence="11 12" key="1">
    <citation type="submission" date="2023-06" db="EMBL/GenBank/DDBJ databases">
        <title>Aquibacillus rhizosphaerae LR5S19.</title>
        <authorList>
            <person name="Sun J.-Q."/>
        </authorList>
    </citation>
    <scope>NUCLEOTIDE SEQUENCE [LARGE SCALE GENOMIC DNA]</scope>
    <source>
        <strain evidence="11 12">LR5S19</strain>
    </source>
</reference>
<dbReference type="InterPro" id="IPR027417">
    <property type="entry name" value="P-loop_NTPase"/>
</dbReference>
<dbReference type="SUPFAM" id="SSF52540">
    <property type="entry name" value="P-loop containing nucleoside triphosphate hydrolases"/>
    <property type="match status" value="1"/>
</dbReference>
<gene>
    <name evidence="11" type="ORF">QQS35_18695</name>
</gene>
<dbReference type="InterPro" id="IPR000212">
    <property type="entry name" value="DNA_helicase_UvrD/REP"/>
</dbReference>
<evidence type="ECO:0000256" key="4">
    <source>
        <dbReference type="ARBA" id="ARBA00022840"/>
    </source>
</evidence>
<evidence type="ECO:0000256" key="7">
    <source>
        <dbReference type="ARBA" id="ARBA00034808"/>
    </source>
</evidence>
<dbReference type="Proteomes" id="UP001235343">
    <property type="component" value="Unassembled WGS sequence"/>
</dbReference>
<evidence type="ECO:0000256" key="3">
    <source>
        <dbReference type="ARBA" id="ARBA00022806"/>
    </source>
</evidence>